<dbReference type="Pfam" id="PF00582">
    <property type="entry name" value="Usp"/>
    <property type="match status" value="1"/>
</dbReference>
<gene>
    <name evidence="3" type="ORF">GENT11_17340</name>
</gene>
<reference evidence="3 4" key="1">
    <citation type="journal article" date="2022" name="Int. J. Syst. Evol. Microbiol.">
        <title>Flavobacterium ammonificans sp. nov. and Flavobacterium ammoniigenes sp. nov., ammonifying bacteria isolated from surface river water.</title>
        <authorList>
            <person name="Watanabe K."/>
            <person name="Kitamura T."/>
            <person name="Ogata Y."/>
            <person name="Shindo C."/>
            <person name="Suda W."/>
        </authorList>
    </citation>
    <scope>NUCLEOTIDE SEQUENCE [LARGE SCALE GENOMIC DNA]</scope>
    <source>
        <strain evidence="3 4">GENT11</strain>
    </source>
</reference>
<dbReference type="InterPro" id="IPR014729">
    <property type="entry name" value="Rossmann-like_a/b/a_fold"/>
</dbReference>
<dbReference type="CDD" id="cd00293">
    <property type="entry name" value="USP-like"/>
    <property type="match status" value="1"/>
</dbReference>
<organism evidence="3 4">
    <name type="scientific">Flavobacterium ammonificans</name>
    <dbReference type="NCBI Taxonomy" id="1751056"/>
    <lineage>
        <taxon>Bacteria</taxon>
        <taxon>Pseudomonadati</taxon>
        <taxon>Bacteroidota</taxon>
        <taxon>Flavobacteriia</taxon>
        <taxon>Flavobacteriales</taxon>
        <taxon>Flavobacteriaceae</taxon>
        <taxon>Flavobacterium</taxon>
    </lineage>
</organism>
<proteinExistence type="inferred from homology"/>
<feature type="domain" description="UspA" evidence="2">
    <location>
        <begin position="15"/>
        <end position="161"/>
    </location>
</feature>
<name>A0ABM7V104_9FLAO</name>
<sequence>MTNLEVDKYINLIKMKKILFPTDFSEASHNAFVHALKWAKLVQGELVLLHSFELPIYDNQFFPENYITIYDSIELSEFEMFKDEIPKLRAIAEKEHLDKIKMSHRLKQGDLVSNIKETIKEESIDYVVMGTSGATGWESFFIGTNATSVITDAGIPVFCVPSDAPFQNINTIGFTTRFRAKDKKALELVLQLAHKAKAKVKCLYVKTSDSDVAKATIAEWKEEYKSEPIEFFVIEDDDVQAIITDFIMYKEVDLLIMLPYKRGFFEGLFKPSLTKKLTTDFEIPILSIPVE</sequence>
<evidence type="ECO:0000313" key="4">
    <source>
        <dbReference type="Proteomes" id="UP001319865"/>
    </source>
</evidence>
<accession>A0ABM7V104</accession>
<dbReference type="PANTHER" id="PTHR46268:SF6">
    <property type="entry name" value="UNIVERSAL STRESS PROTEIN UP12"/>
    <property type="match status" value="1"/>
</dbReference>
<keyword evidence="4" id="KW-1185">Reference proteome</keyword>
<evidence type="ECO:0000313" key="3">
    <source>
        <dbReference type="EMBL" id="BDB53422.1"/>
    </source>
</evidence>
<dbReference type="PRINTS" id="PR01438">
    <property type="entry name" value="UNVRSLSTRESS"/>
</dbReference>
<dbReference type="InterPro" id="IPR006016">
    <property type="entry name" value="UspA"/>
</dbReference>
<dbReference type="SUPFAM" id="SSF52402">
    <property type="entry name" value="Adenine nucleotide alpha hydrolases-like"/>
    <property type="match status" value="2"/>
</dbReference>
<evidence type="ECO:0000256" key="1">
    <source>
        <dbReference type="ARBA" id="ARBA00008791"/>
    </source>
</evidence>
<comment type="similarity">
    <text evidence="1">Belongs to the universal stress protein A family.</text>
</comment>
<dbReference type="Gene3D" id="3.40.50.620">
    <property type="entry name" value="HUPs"/>
    <property type="match status" value="2"/>
</dbReference>
<evidence type="ECO:0000259" key="2">
    <source>
        <dbReference type="Pfam" id="PF00582"/>
    </source>
</evidence>
<dbReference type="InterPro" id="IPR006015">
    <property type="entry name" value="Universal_stress_UspA"/>
</dbReference>
<dbReference type="EMBL" id="AP025183">
    <property type="protein sequence ID" value="BDB53422.1"/>
    <property type="molecule type" value="Genomic_DNA"/>
</dbReference>
<protein>
    <recommendedName>
        <fullName evidence="2">UspA domain-containing protein</fullName>
    </recommendedName>
</protein>
<dbReference type="PANTHER" id="PTHR46268">
    <property type="entry name" value="STRESS RESPONSE PROTEIN NHAX"/>
    <property type="match status" value="1"/>
</dbReference>
<dbReference type="Proteomes" id="UP001319865">
    <property type="component" value="Chromosome"/>
</dbReference>
<reference evidence="3 4" key="2">
    <citation type="journal article" date="2022" name="Microorganisms">
        <title>Complete Genome Sequences of Two Flavobacterium ammonificans Strains and a Flavobacterium ammoniigenes Strain of Ammonifying Bacterioplankton Isolated from Surface River Water.</title>
        <authorList>
            <person name="Suda W."/>
            <person name="Ogata Y."/>
            <person name="Shindo C."/>
            <person name="Watanabe K."/>
        </authorList>
    </citation>
    <scope>NUCLEOTIDE SEQUENCE [LARGE SCALE GENOMIC DNA]</scope>
    <source>
        <strain evidence="3 4">GENT11</strain>
    </source>
</reference>